<evidence type="ECO:0000256" key="4">
    <source>
        <dbReference type="ARBA" id="ARBA00022898"/>
    </source>
</evidence>
<gene>
    <name evidence="6" type="ORF">EV688_11733</name>
</gene>
<dbReference type="AlphaFoldDB" id="A0A4R2KGL6"/>
<dbReference type="InterPro" id="IPR050859">
    <property type="entry name" value="Class-I_PLP-dep_aminotransf"/>
</dbReference>
<dbReference type="GO" id="GO:0005829">
    <property type="term" value="C:cytosol"/>
    <property type="evidence" value="ECO:0007669"/>
    <property type="project" value="TreeGrafter"/>
</dbReference>
<proteinExistence type="predicted"/>
<name>A0A4R2KGL6_9GAMM</name>
<comment type="cofactor">
    <cofactor evidence="1">
        <name>pyridoxal 5'-phosphate</name>
        <dbReference type="ChEBI" id="CHEBI:597326"/>
    </cofactor>
</comment>
<dbReference type="EMBL" id="SLWX01000017">
    <property type="protein sequence ID" value="TCO72743.1"/>
    <property type="molecule type" value="Genomic_DNA"/>
</dbReference>
<dbReference type="NCBIfam" id="NF006967">
    <property type="entry name" value="PRK09440.1-5"/>
    <property type="match status" value="1"/>
</dbReference>
<dbReference type="RefSeq" id="WP_117319215.1">
    <property type="nucleotide sequence ID" value="NZ_QQSW01000021.1"/>
</dbReference>
<dbReference type="GO" id="GO:1901605">
    <property type="term" value="P:alpha-amino acid metabolic process"/>
    <property type="evidence" value="ECO:0007669"/>
    <property type="project" value="TreeGrafter"/>
</dbReference>
<comment type="caution">
    <text evidence="6">The sequence shown here is derived from an EMBL/GenBank/DDBJ whole genome shotgun (WGS) entry which is preliminary data.</text>
</comment>
<dbReference type="InterPro" id="IPR004839">
    <property type="entry name" value="Aminotransferase_I/II_large"/>
</dbReference>
<keyword evidence="7" id="KW-1185">Reference proteome</keyword>
<evidence type="ECO:0000256" key="1">
    <source>
        <dbReference type="ARBA" id="ARBA00001933"/>
    </source>
</evidence>
<accession>A0A4R2KGL6</accession>
<evidence type="ECO:0000256" key="3">
    <source>
        <dbReference type="ARBA" id="ARBA00022679"/>
    </source>
</evidence>
<dbReference type="PANTHER" id="PTHR42790">
    <property type="entry name" value="AMINOTRANSFERASE"/>
    <property type="match status" value="1"/>
</dbReference>
<keyword evidence="3 6" id="KW-0808">Transferase</keyword>
<protein>
    <submittedName>
        <fullName evidence="6">Valine-pyruvate aminotransferase</fullName>
    </submittedName>
</protein>
<evidence type="ECO:0000313" key="6">
    <source>
        <dbReference type="EMBL" id="TCO72743.1"/>
    </source>
</evidence>
<dbReference type="GO" id="GO:0009042">
    <property type="term" value="F:valine-pyruvate transaminase activity"/>
    <property type="evidence" value="ECO:0007669"/>
    <property type="project" value="TreeGrafter"/>
</dbReference>
<dbReference type="SUPFAM" id="SSF53383">
    <property type="entry name" value="PLP-dependent transferases"/>
    <property type="match status" value="1"/>
</dbReference>
<dbReference type="GO" id="GO:0030170">
    <property type="term" value="F:pyridoxal phosphate binding"/>
    <property type="evidence" value="ECO:0007669"/>
    <property type="project" value="InterPro"/>
</dbReference>
<keyword evidence="2 6" id="KW-0032">Aminotransferase</keyword>
<feature type="domain" description="Aminotransferase class I/classII large" evidence="5">
    <location>
        <begin position="70"/>
        <end position="394"/>
    </location>
</feature>
<dbReference type="InterPro" id="IPR015424">
    <property type="entry name" value="PyrdxlP-dep_Trfase"/>
</dbReference>
<dbReference type="CDD" id="cd00609">
    <property type="entry name" value="AAT_like"/>
    <property type="match status" value="1"/>
</dbReference>
<dbReference type="PANTHER" id="PTHR42790:SF4">
    <property type="entry name" value="VALINE--PYRUVATE AMINOTRANSFERASE"/>
    <property type="match status" value="1"/>
</dbReference>
<keyword evidence="4" id="KW-0663">Pyridoxal phosphate</keyword>
<dbReference type="Gene3D" id="3.40.640.10">
    <property type="entry name" value="Type I PLP-dependent aspartate aminotransferase-like (Major domain)"/>
    <property type="match status" value="1"/>
</dbReference>
<dbReference type="OrthoDB" id="9802328at2"/>
<organism evidence="6 7">
    <name type="scientific">Chromatocurvus halotolerans</name>
    <dbReference type="NCBI Taxonomy" id="1132028"/>
    <lineage>
        <taxon>Bacteria</taxon>
        <taxon>Pseudomonadati</taxon>
        <taxon>Pseudomonadota</taxon>
        <taxon>Gammaproteobacteria</taxon>
        <taxon>Cellvibrionales</taxon>
        <taxon>Halieaceae</taxon>
        <taxon>Chromatocurvus</taxon>
    </lineage>
</organism>
<evidence type="ECO:0000256" key="2">
    <source>
        <dbReference type="ARBA" id="ARBA00022576"/>
    </source>
</evidence>
<sequence>MKLSAFGEKFSARSGVVDLMRDLGDALHDNPDMLFMGGGNPARLPAVEAVYRDRLRALLDDPCQWQRLAGSYQSPGGDRGFREALANHLQRRYGWTLGPDNIAVTNGSQSAYFVLYNLFAGQMPDGSHRKIHLPLSPEYIGYADAGIGVDFFSATPPRIALTGAHEFEYRLDTSRLDIDETVGALCVSRPTNPSGNVLDTDELAALEALAAARDIPLIVDGAYGAPFPDITFTEAAPRWNPGTILTLSLSKLGLPGLRTGIIVASEPVVAAFNSTNTILTLASGALGPALAEDLISSGALQDLTDATIKPFYRDRMQHAVATAQRALAGLPYRLHRPQGAFFLWCWFEGLPISSAELYERLKRAGVLAIPGERFFIGLDPGWAHTRECMRLSYAQDPRVVEAGLALVAREVRRAFDAG</sequence>
<evidence type="ECO:0000259" key="5">
    <source>
        <dbReference type="Pfam" id="PF00155"/>
    </source>
</evidence>
<evidence type="ECO:0000313" key="7">
    <source>
        <dbReference type="Proteomes" id="UP000294980"/>
    </source>
</evidence>
<dbReference type="Proteomes" id="UP000294980">
    <property type="component" value="Unassembled WGS sequence"/>
</dbReference>
<dbReference type="InterPro" id="IPR015421">
    <property type="entry name" value="PyrdxlP-dep_Trfase_major"/>
</dbReference>
<keyword evidence="6" id="KW-0670">Pyruvate</keyword>
<dbReference type="Pfam" id="PF00155">
    <property type="entry name" value="Aminotran_1_2"/>
    <property type="match status" value="1"/>
</dbReference>
<dbReference type="NCBIfam" id="NF006964">
    <property type="entry name" value="PRK09440.1-2"/>
    <property type="match status" value="1"/>
</dbReference>
<reference evidence="6 7" key="1">
    <citation type="submission" date="2019-03" db="EMBL/GenBank/DDBJ databases">
        <title>Genomic Encyclopedia of Type Strains, Phase IV (KMG-IV): sequencing the most valuable type-strain genomes for metagenomic binning, comparative biology and taxonomic classification.</title>
        <authorList>
            <person name="Goeker M."/>
        </authorList>
    </citation>
    <scope>NUCLEOTIDE SEQUENCE [LARGE SCALE GENOMIC DNA]</scope>
    <source>
        <strain evidence="6 7">DSM 23344</strain>
    </source>
</reference>